<evidence type="ECO:0000256" key="2">
    <source>
        <dbReference type="ARBA" id="ARBA00022729"/>
    </source>
</evidence>
<sequence>MNKSTLALAIVAGIVGLPSVQQASAAGFIEDSKASLGLRNFYFNQDVRSADVPSFKEWGQGFTLNYQSGFTQGTVGVGVDAIGLLGVKLDSGSRVNKAGRSRTPGQLFPLESDGSAVDEFSHLGLTGKLKVSKTEARLGTLQPRLPVVVYNDGRLLPQTFEGGQITSNEIDNLTLIGGQLEHTTLRASSDRQSLKAHVSATEDSNKFYYGGADYRIGKNLLLQYYYGNLKEFYQQHFLGLTHTQALPLGSLVTDLRYFDSRSDGKNASAAGRAEGYKVGGDLARAAGDPDKGEVDSRLWSAQFTWKVGGHALGLGYQENNGDSELARLHSGPGVSDYTIGGRFIGSFIRPDERTWIGSYSYDFAALGVPGLSAALIYNKADNIAIAGSRREGSEWERDLRLGYVVQSGALKGLGFAWLNGSLRSSDLPVQTNVDENRLLVSYSLPLL</sequence>
<keyword evidence="5" id="KW-1185">Reference proteome</keyword>
<evidence type="ECO:0000313" key="4">
    <source>
        <dbReference type="EMBL" id="MBV2132343.1"/>
    </source>
</evidence>
<keyword evidence="1" id="KW-0813">Transport</keyword>
<dbReference type="PANTHER" id="PTHR34596:SF2">
    <property type="entry name" value="CHITOPORIN"/>
    <property type="match status" value="1"/>
</dbReference>
<evidence type="ECO:0000256" key="1">
    <source>
        <dbReference type="ARBA" id="ARBA00022448"/>
    </source>
</evidence>
<protein>
    <submittedName>
        <fullName evidence="4">OprD family porin</fullName>
    </submittedName>
</protein>
<keyword evidence="2 3" id="KW-0732">Signal</keyword>
<organism evidence="4 5">
    <name type="scientific">Geopseudomonas aromaticivorans</name>
    <dbReference type="NCBI Taxonomy" id="2849492"/>
    <lineage>
        <taxon>Bacteria</taxon>
        <taxon>Pseudomonadati</taxon>
        <taxon>Pseudomonadota</taxon>
        <taxon>Gammaproteobacteria</taxon>
        <taxon>Pseudomonadales</taxon>
        <taxon>Pseudomonadaceae</taxon>
        <taxon>Geopseudomonas</taxon>
    </lineage>
</organism>
<comment type="caution">
    <text evidence="4">The sequence shown here is derived from an EMBL/GenBank/DDBJ whole genome shotgun (WGS) entry which is preliminary data.</text>
</comment>
<dbReference type="InterPro" id="IPR005318">
    <property type="entry name" value="OM_porin_bac"/>
</dbReference>
<feature type="signal peptide" evidence="3">
    <location>
        <begin position="1"/>
        <end position="25"/>
    </location>
</feature>
<gene>
    <name evidence="4" type="ORF">KRX52_05945</name>
</gene>
<accession>A0ABS6MU64</accession>
<dbReference type="Proteomes" id="UP000813068">
    <property type="component" value="Unassembled WGS sequence"/>
</dbReference>
<feature type="chain" id="PRO_5046072133" evidence="3">
    <location>
        <begin position="26"/>
        <end position="447"/>
    </location>
</feature>
<evidence type="ECO:0000313" key="5">
    <source>
        <dbReference type="Proteomes" id="UP000813068"/>
    </source>
</evidence>
<proteinExistence type="predicted"/>
<reference evidence="4 5" key="1">
    <citation type="submission" date="2021-06" db="EMBL/GenBank/DDBJ databases">
        <title>Differences between aerobic and microaerobic xylene degrading microbial communities.</title>
        <authorList>
            <person name="Banerjee S."/>
            <person name="Tancsics A."/>
        </authorList>
    </citation>
    <scope>NUCLEOTIDE SEQUENCE [LARGE SCALE GENOMIC DNA]</scope>
    <source>
        <strain evidence="4 5">MAP12</strain>
    </source>
</reference>
<dbReference type="Pfam" id="PF03573">
    <property type="entry name" value="OprD"/>
    <property type="match status" value="1"/>
</dbReference>
<name>A0ABS6MU64_9GAMM</name>
<evidence type="ECO:0000256" key="3">
    <source>
        <dbReference type="SAM" id="SignalP"/>
    </source>
</evidence>
<dbReference type="RefSeq" id="WP_217680382.1">
    <property type="nucleotide sequence ID" value="NZ_JAHRGL010000014.1"/>
</dbReference>
<dbReference type="PANTHER" id="PTHR34596">
    <property type="entry name" value="CHITOPORIN"/>
    <property type="match status" value="1"/>
</dbReference>
<dbReference type="EMBL" id="JAHRGL010000014">
    <property type="protein sequence ID" value="MBV2132343.1"/>
    <property type="molecule type" value="Genomic_DNA"/>
</dbReference>